<gene>
    <name evidence="12" type="primary">aceB</name>
    <name evidence="12" type="ORF">GCM10022197_38170</name>
</gene>
<reference evidence="13" key="1">
    <citation type="journal article" date="2019" name="Int. J. Syst. Evol. Microbiol.">
        <title>The Global Catalogue of Microorganisms (GCM) 10K type strain sequencing project: providing services to taxonomists for standard genome sequencing and annotation.</title>
        <authorList>
            <consortium name="The Broad Institute Genomics Platform"/>
            <consortium name="The Broad Institute Genome Sequencing Center for Infectious Disease"/>
            <person name="Wu L."/>
            <person name="Ma J."/>
        </authorList>
    </citation>
    <scope>NUCLEOTIDE SEQUENCE [LARGE SCALE GENOMIC DNA]</scope>
    <source>
        <strain evidence="13">JCM 16540</strain>
    </source>
</reference>
<feature type="compositionally biased region" description="Basic and acidic residues" evidence="8">
    <location>
        <begin position="1"/>
        <end position="10"/>
    </location>
</feature>
<accession>A0ABP6Y4H2</accession>
<dbReference type="InterPro" id="IPR019830">
    <property type="entry name" value="Malate_synthase_CS"/>
</dbReference>
<dbReference type="InterPro" id="IPR046363">
    <property type="entry name" value="MS_N_TIM-barrel_dom"/>
</dbReference>
<comment type="pathway">
    <text evidence="7">Carbohydrate metabolism; glyoxylate cycle; (S)-malate from isocitrate: step 2/2.</text>
</comment>
<evidence type="ECO:0000256" key="6">
    <source>
        <dbReference type="ARBA" id="ARBA00047918"/>
    </source>
</evidence>
<dbReference type="PIRSF" id="PIRSF001363">
    <property type="entry name" value="Malate_synth"/>
    <property type="match status" value="1"/>
</dbReference>
<dbReference type="InterPro" id="IPR001465">
    <property type="entry name" value="Malate_synthase_TIM"/>
</dbReference>
<comment type="similarity">
    <text evidence="1 7">Belongs to the malate synthase family.</text>
</comment>
<evidence type="ECO:0000259" key="11">
    <source>
        <dbReference type="Pfam" id="PF20659"/>
    </source>
</evidence>
<feature type="domain" description="Malate synthase N-terminal" evidence="10">
    <location>
        <begin position="19"/>
        <end position="62"/>
    </location>
</feature>
<keyword evidence="5 7" id="KW-0808">Transferase</keyword>
<evidence type="ECO:0000256" key="4">
    <source>
        <dbReference type="ARBA" id="ARBA00022532"/>
    </source>
</evidence>
<dbReference type="CDD" id="cd00727">
    <property type="entry name" value="malate_synt_A"/>
    <property type="match status" value="1"/>
</dbReference>
<comment type="catalytic activity">
    <reaction evidence="6 7">
        <text>glyoxylate + acetyl-CoA + H2O = (S)-malate + CoA + H(+)</text>
        <dbReference type="Rhea" id="RHEA:18181"/>
        <dbReference type="ChEBI" id="CHEBI:15377"/>
        <dbReference type="ChEBI" id="CHEBI:15378"/>
        <dbReference type="ChEBI" id="CHEBI:15589"/>
        <dbReference type="ChEBI" id="CHEBI:36655"/>
        <dbReference type="ChEBI" id="CHEBI:57287"/>
        <dbReference type="ChEBI" id="CHEBI:57288"/>
        <dbReference type="EC" id="2.3.3.9"/>
    </reaction>
</comment>
<feature type="domain" description="Malate synthase C-terminal" evidence="11">
    <location>
        <begin position="423"/>
        <end position="539"/>
    </location>
</feature>
<feature type="region of interest" description="Disordered" evidence="8">
    <location>
        <begin position="1"/>
        <end position="20"/>
    </location>
</feature>
<dbReference type="NCBIfam" id="TIGR01344">
    <property type="entry name" value="malate_syn_A"/>
    <property type="match status" value="1"/>
</dbReference>
<dbReference type="Pfam" id="PF01274">
    <property type="entry name" value="MS_TIM-barrel"/>
    <property type="match status" value="1"/>
</dbReference>
<dbReference type="InterPro" id="IPR048355">
    <property type="entry name" value="MS_C"/>
</dbReference>
<evidence type="ECO:0000256" key="7">
    <source>
        <dbReference type="RuleBase" id="RU000555"/>
    </source>
</evidence>
<evidence type="ECO:0000313" key="12">
    <source>
        <dbReference type="EMBL" id="GAA3577284.1"/>
    </source>
</evidence>
<dbReference type="PANTHER" id="PTHR42902:SF1">
    <property type="entry name" value="MALATE SYNTHASE 1-RELATED"/>
    <property type="match status" value="1"/>
</dbReference>
<dbReference type="InterPro" id="IPR048356">
    <property type="entry name" value="MS_N"/>
</dbReference>
<feature type="domain" description="Malate synthase TIM barrel" evidence="9">
    <location>
        <begin position="170"/>
        <end position="415"/>
    </location>
</feature>
<dbReference type="PROSITE" id="PS00510">
    <property type="entry name" value="MALATE_SYNTHASE"/>
    <property type="match status" value="1"/>
</dbReference>
<dbReference type="Pfam" id="PF20656">
    <property type="entry name" value="MS_N"/>
    <property type="match status" value="1"/>
</dbReference>
<protein>
    <recommendedName>
        <fullName evidence="2 7">Malate synthase</fullName>
        <ecNumber evidence="2 7">2.3.3.9</ecNumber>
    </recommendedName>
</protein>
<dbReference type="Gene3D" id="3.20.20.360">
    <property type="entry name" value="Malate synthase, domain 3"/>
    <property type="match status" value="1"/>
</dbReference>
<dbReference type="InterPro" id="IPR044856">
    <property type="entry name" value="Malate_synth_C_sf"/>
</dbReference>
<evidence type="ECO:0000256" key="3">
    <source>
        <dbReference type="ARBA" id="ARBA00022435"/>
    </source>
</evidence>
<keyword evidence="4 7" id="KW-0816">Tricarboxylic acid cycle</keyword>
<dbReference type="InterPro" id="IPR006252">
    <property type="entry name" value="Malate_synthA"/>
</dbReference>
<dbReference type="PANTHER" id="PTHR42902">
    <property type="entry name" value="MALATE SYNTHASE"/>
    <property type="match status" value="1"/>
</dbReference>
<evidence type="ECO:0000313" key="13">
    <source>
        <dbReference type="Proteomes" id="UP001500767"/>
    </source>
</evidence>
<dbReference type="InterPro" id="IPR011076">
    <property type="entry name" value="Malate_synth_sf"/>
</dbReference>
<evidence type="ECO:0000259" key="10">
    <source>
        <dbReference type="Pfam" id="PF20656"/>
    </source>
</evidence>
<dbReference type="EC" id="2.3.3.9" evidence="2 7"/>
<dbReference type="Pfam" id="PF20659">
    <property type="entry name" value="MS_C"/>
    <property type="match status" value="1"/>
</dbReference>
<comment type="caution">
    <text evidence="12">The sequence shown here is derived from an EMBL/GenBank/DDBJ whole genome shotgun (WGS) entry which is preliminary data.</text>
</comment>
<dbReference type="RefSeq" id="WP_204911210.1">
    <property type="nucleotide sequence ID" value="NZ_BAAAYR010000005.1"/>
</dbReference>
<dbReference type="Proteomes" id="UP001500767">
    <property type="component" value="Unassembled WGS sequence"/>
</dbReference>
<evidence type="ECO:0000256" key="8">
    <source>
        <dbReference type="SAM" id="MobiDB-lite"/>
    </source>
</evidence>
<evidence type="ECO:0000256" key="5">
    <source>
        <dbReference type="ARBA" id="ARBA00022679"/>
    </source>
</evidence>
<evidence type="ECO:0000256" key="2">
    <source>
        <dbReference type="ARBA" id="ARBA00012636"/>
    </source>
</evidence>
<sequence>MTSADPRTDTGTDSGPALQVRGEQLPRFDEILTPEALGFVAALAERFRGRRDELLQARADRYAAGRPGDHLGFREDTAAVRDDPSWRVAPPAPGLEDRRAEMTGPTTRKMVVNALNSGARAWMADFEDATSPTWFNVVDGQLNLFDAIRGQVDFTDERGKRYAVGTETPTIMVRPRGWHLDEDHLVLDGTPVPGSLVDFGLYFFHNAQALIDSGAGPYFYLPKLESHLEARLWNDVFTFAQERLGVPYGTVRATCLIETTPAAFEMEEILYELRDHSSGLNAGRWDYIFSMIKNFAEDAGHVLPDRSQVTMTSPFMAAYANLLVKTCHARGAHAIGGMAAFVPSRSNPAATAAALEKTTADKSREAGLGFDGSWVAHPALVQTCLDAFVAVLGDRPNQLERQRPDVAVTREELVDVATTGGEVTVDGLRTNVRISLEYLSAWVGGAGAVAIDNLMEDAATVEISRMQVWHWLRHGVRTADGTRVTEDLVRSVLDEVVTTLAAAADEPGGARLAAAREVFEQTCLVGDWPEFFTGYAYEHFLVQQGLVQQGLVQQGTSGTVPA</sequence>
<evidence type="ECO:0000256" key="1">
    <source>
        <dbReference type="ARBA" id="ARBA00006394"/>
    </source>
</evidence>
<evidence type="ECO:0000259" key="9">
    <source>
        <dbReference type="Pfam" id="PF01274"/>
    </source>
</evidence>
<dbReference type="Gene3D" id="1.20.1220.12">
    <property type="entry name" value="Malate synthase, domain III"/>
    <property type="match status" value="1"/>
</dbReference>
<dbReference type="EMBL" id="BAAAYR010000005">
    <property type="protein sequence ID" value="GAA3577284.1"/>
    <property type="molecule type" value="Genomic_DNA"/>
</dbReference>
<keyword evidence="13" id="KW-1185">Reference proteome</keyword>
<name>A0ABP6Y4H2_9ACTN</name>
<dbReference type="SUPFAM" id="SSF51645">
    <property type="entry name" value="Malate synthase G"/>
    <property type="match status" value="1"/>
</dbReference>
<organism evidence="12 13">
    <name type="scientific">Microlunatus spumicola</name>
    <dbReference type="NCBI Taxonomy" id="81499"/>
    <lineage>
        <taxon>Bacteria</taxon>
        <taxon>Bacillati</taxon>
        <taxon>Actinomycetota</taxon>
        <taxon>Actinomycetes</taxon>
        <taxon>Propionibacteriales</taxon>
        <taxon>Propionibacteriaceae</taxon>
        <taxon>Microlunatus</taxon>
    </lineage>
</organism>
<keyword evidence="3 7" id="KW-0329">Glyoxylate bypass</keyword>
<proteinExistence type="inferred from homology"/>